<feature type="domain" description="TIR" evidence="2">
    <location>
        <begin position="4"/>
        <end position="60"/>
    </location>
</feature>
<keyword evidence="1" id="KW-0812">Transmembrane</keyword>
<comment type="caution">
    <text evidence="3">The sequence shown here is derived from an EMBL/GenBank/DDBJ whole genome shotgun (WGS) entry which is preliminary data.</text>
</comment>
<organism evidence="3 4">
    <name type="scientific">Rotaria sordida</name>
    <dbReference type="NCBI Taxonomy" id="392033"/>
    <lineage>
        <taxon>Eukaryota</taxon>
        <taxon>Metazoa</taxon>
        <taxon>Spiralia</taxon>
        <taxon>Gnathifera</taxon>
        <taxon>Rotifera</taxon>
        <taxon>Eurotatoria</taxon>
        <taxon>Bdelloidea</taxon>
        <taxon>Philodinida</taxon>
        <taxon>Philodinidae</taxon>
        <taxon>Rotaria</taxon>
    </lineage>
</organism>
<evidence type="ECO:0000256" key="1">
    <source>
        <dbReference type="SAM" id="Phobius"/>
    </source>
</evidence>
<accession>A0A814LFR1</accession>
<dbReference type="GO" id="GO:0007165">
    <property type="term" value="P:signal transduction"/>
    <property type="evidence" value="ECO:0007669"/>
    <property type="project" value="InterPro"/>
</dbReference>
<dbReference type="Gene3D" id="3.40.50.10140">
    <property type="entry name" value="Toll/interleukin-1 receptor homology (TIR) domain"/>
    <property type="match status" value="1"/>
</dbReference>
<dbReference type="PANTHER" id="PTHR46270:SF2">
    <property type="entry name" value="TIR DOMAIN-CONTAINING PROTEIN"/>
    <property type="match status" value="1"/>
</dbReference>
<reference evidence="3" key="1">
    <citation type="submission" date="2021-02" db="EMBL/GenBank/DDBJ databases">
        <authorList>
            <person name="Nowell W R."/>
        </authorList>
    </citation>
    <scope>NUCLEOTIDE SEQUENCE</scope>
</reference>
<keyword evidence="1" id="KW-1133">Transmembrane helix</keyword>
<evidence type="ECO:0000313" key="3">
    <source>
        <dbReference type="EMBL" id="CAF1065143.1"/>
    </source>
</evidence>
<evidence type="ECO:0000259" key="2">
    <source>
        <dbReference type="Pfam" id="PF13676"/>
    </source>
</evidence>
<dbReference type="Proteomes" id="UP000663889">
    <property type="component" value="Unassembled WGS sequence"/>
</dbReference>
<feature type="transmembrane region" description="Helical" evidence="1">
    <location>
        <begin position="229"/>
        <end position="247"/>
    </location>
</feature>
<dbReference type="InterPro" id="IPR035897">
    <property type="entry name" value="Toll_tir_struct_dom_sf"/>
</dbReference>
<name>A0A814LFR1_9BILA</name>
<gene>
    <name evidence="3" type="ORF">SEV965_LOCUS14055</name>
</gene>
<sequence length="250" mass="29299">MDLTDMGDDILVSMARAVEDSYIVLLCINQKYYESDYCRLEAEYAAENRIKFIPCLMEQSFRAQSWLGIIKELIRQITYVEKKLSLQPRRTPAPSSMVNPMKLVSMSTSHATAATHTNDVNSRRFDDIIREYKQSIKKKRHQLTRLKRNELSDLIVKLRQELFTETSQVLTDSDRSDEEDEKQHNDNHLLEQLLGRTLDQNDLLLRLVDRLTTPQPTQQNNTHHLDINAIFKVILAIMLLWALHLLYRKE</sequence>
<dbReference type="InterPro" id="IPR000157">
    <property type="entry name" value="TIR_dom"/>
</dbReference>
<keyword evidence="1" id="KW-0472">Membrane</keyword>
<evidence type="ECO:0000313" key="4">
    <source>
        <dbReference type="Proteomes" id="UP000663889"/>
    </source>
</evidence>
<dbReference type="Pfam" id="PF13676">
    <property type="entry name" value="TIR_2"/>
    <property type="match status" value="1"/>
</dbReference>
<dbReference type="EMBL" id="CAJNOU010000685">
    <property type="protein sequence ID" value="CAF1065143.1"/>
    <property type="molecule type" value="Genomic_DNA"/>
</dbReference>
<dbReference type="PANTHER" id="PTHR46270">
    <property type="entry name" value="ARMADILLO-TYPE FOLD-RELATED"/>
    <property type="match status" value="1"/>
</dbReference>
<proteinExistence type="predicted"/>
<protein>
    <recommendedName>
        <fullName evidence="2">TIR domain-containing protein</fullName>
    </recommendedName>
</protein>
<dbReference type="AlphaFoldDB" id="A0A814LFR1"/>
<dbReference type="SUPFAM" id="SSF52200">
    <property type="entry name" value="Toll/Interleukin receptor TIR domain"/>
    <property type="match status" value="1"/>
</dbReference>